<keyword evidence="1" id="KW-0812">Transmembrane</keyword>
<feature type="transmembrane region" description="Helical" evidence="1">
    <location>
        <begin position="86"/>
        <end position="106"/>
    </location>
</feature>
<comment type="caution">
    <text evidence="2">The sequence shown here is derived from an EMBL/GenBank/DDBJ whole genome shotgun (WGS) entry which is preliminary data.</text>
</comment>
<dbReference type="EMBL" id="JAAALK010000288">
    <property type="protein sequence ID" value="KAG8052673.1"/>
    <property type="molecule type" value="Genomic_DNA"/>
</dbReference>
<name>A0A8J5RWN9_ZIZPA</name>
<reference evidence="2" key="2">
    <citation type="submission" date="2021-02" db="EMBL/GenBank/DDBJ databases">
        <authorList>
            <person name="Kimball J.A."/>
            <person name="Haas M.W."/>
            <person name="Macchietto M."/>
            <person name="Kono T."/>
            <person name="Duquette J."/>
            <person name="Shao M."/>
        </authorList>
    </citation>
    <scope>NUCLEOTIDE SEQUENCE</scope>
    <source>
        <tissue evidence="2">Fresh leaf tissue</tissue>
    </source>
</reference>
<keyword evidence="1" id="KW-1133">Transmembrane helix</keyword>
<accession>A0A8J5RWN9</accession>
<dbReference type="AlphaFoldDB" id="A0A8J5RWN9"/>
<proteinExistence type="predicted"/>
<keyword evidence="3" id="KW-1185">Reference proteome</keyword>
<sequence>MRPACDSTAITLGAHLSHRSGYRAPLPPIAALPPLLAICLFVAALCSAPLAPMRLSCQPIYPAIQRSTSQLQNQEGRARREAKNSLILSVSSSTLVTVLWLIFAVLSSHHHASFVFLKL</sequence>
<evidence type="ECO:0000313" key="3">
    <source>
        <dbReference type="Proteomes" id="UP000729402"/>
    </source>
</evidence>
<gene>
    <name evidence="2" type="ORF">GUJ93_ZPchr0001g30007</name>
</gene>
<reference evidence="2" key="1">
    <citation type="journal article" date="2021" name="bioRxiv">
        <title>Whole Genome Assembly and Annotation of Northern Wild Rice, Zizania palustris L., Supports a Whole Genome Duplication in the Zizania Genus.</title>
        <authorList>
            <person name="Haas M."/>
            <person name="Kono T."/>
            <person name="Macchietto M."/>
            <person name="Millas R."/>
            <person name="McGilp L."/>
            <person name="Shao M."/>
            <person name="Duquette J."/>
            <person name="Hirsch C.N."/>
            <person name="Kimball J."/>
        </authorList>
    </citation>
    <scope>NUCLEOTIDE SEQUENCE</scope>
    <source>
        <tissue evidence="2">Fresh leaf tissue</tissue>
    </source>
</reference>
<dbReference type="Proteomes" id="UP000729402">
    <property type="component" value="Unassembled WGS sequence"/>
</dbReference>
<feature type="transmembrane region" description="Helical" evidence="1">
    <location>
        <begin position="29"/>
        <end position="51"/>
    </location>
</feature>
<protein>
    <submittedName>
        <fullName evidence="2">Uncharacterized protein</fullName>
    </submittedName>
</protein>
<evidence type="ECO:0000313" key="2">
    <source>
        <dbReference type="EMBL" id="KAG8052673.1"/>
    </source>
</evidence>
<evidence type="ECO:0000256" key="1">
    <source>
        <dbReference type="SAM" id="Phobius"/>
    </source>
</evidence>
<keyword evidence="1" id="KW-0472">Membrane</keyword>
<organism evidence="2 3">
    <name type="scientific">Zizania palustris</name>
    <name type="common">Northern wild rice</name>
    <dbReference type="NCBI Taxonomy" id="103762"/>
    <lineage>
        <taxon>Eukaryota</taxon>
        <taxon>Viridiplantae</taxon>
        <taxon>Streptophyta</taxon>
        <taxon>Embryophyta</taxon>
        <taxon>Tracheophyta</taxon>
        <taxon>Spermatophyta</taxon>
        <taxon>Magnoliopsida</taxon>
        <taxon>Liliopsida</taxon>
        <taxon>Poales</taxon>
        <taxon>Poaceae</taxon>
        <taxon>BOP clade</taxon>
        <taxon>Oryzoideae</taxon>
        <taxon>Oryzeae</taxon>
        <taxon>Zizaniinae</taxon>
        <taxon>Zizania</taxon>
    </lineage>
</organism>